<comment type="caution">
    <text evidence="3">The sequence shown here is derived from an EMBL/GenBank/DDBJ whole genome shotgun (WGS) entry which is preliminary data.</text>
</comment>
<proteinExistence type="inferred from homology"/>
<reference evidence="3" key="1">
    <citation type="submission" date="2021-05" db="EMBL/GenBank/DDBJ databases">
        <title>Genome of Sphingobium sp. strain.</title>
        <authorList>
            <person name="Fan R."/>
        </authorList>
    </citation>
    <scope>NUCLEOTIDE SEQUENCE</scope>
    <source>
        <strain evidence="3">H33</strain>
    </source>
</reference>
<dbReference type="InterPro" id="IPR051803">
    <property type="entry name" value="TA_system_RelE-like_toxin"/>
</dbReference>
<accession>A0A9X1D9P3</accession>
<organism evidence="3 4">
    <name type="scientific">Sphingobium nicotianae</name>
    <dbReference type="NCBI Taxonomy" id="2782607"/>
    <lineage>
        <taxon>Bacteria</taxon>
        <taxon>Pseudomonadati</taxon>
        <taxon>Pseudomonadota</taxon>
        <taxon>Alphaproteobacteria</taxon>
        <taxon>Sphingomonadales</taxon>
        <taxon>Sphingomonadaceae</taxon>
        <taxon>Sphingobium</taxon>
    </lineage>
</organism>
<keyword evidence="2" id="KW-1277">Toxin-antitoxin system</keyword>
<comment type="similarity">
    <text evidence="1">Belongs to the RelE toxin family.</text>
</comment>
<dbReference type="EMBL" id="JAHGAW010000002">
    <property type="protein sequence ID" value="MBT2185950.1"/>
    <property type="molecule type" value="Genomic_DNA"/>
</dbReference>
<dbReference type="NCBIfam" id="TIGR02385">
    <property type="entry name" value="RelE_StbE"/>
    <property type="match status" value="1"/>
</dbReference>
<gene>
    <name evidence="3" type="ORF">KK488_03225</name>
</gene>
<dbReference type="Proteomes" id="UP001138757">
    <property type="component" value="Unassembled WGS sequence"/>
</dbReference>
<sequence length="89" mass="10145">MPVIWRPEALDDLECIIDFIEARNPSAAERLGGAIRQTSERLADHPYMHRSGRVPGTREAIVHPNYLIVYRVAEAIEILAVLHARQQYP</sequence>
<keyword evidence="4" id="KW-1185">Reference proteome</keyword>
<name>A0A9X1D9P3_9SPHN</name>
<protein>
    <submittedName>
        <fullName evidence="3">Type II toxin-antitoxin system RelE/ParE family toxin</fullName>
    </submittedName>
</protein>
<dbReference type="PANTHER" id="PTHR33755:SF6">
    <property type="entry name" value="PLASMID STABILIZATION SYSTEM PROTEIN"/>
    <property type="match status" value="1"/>
</dbReference>
<dbReference type="InterPro" id="IPR007712">
    <property type="entry name" value="RelE/ParE_toxin"/>
</dbReference>
<evidence type="ECO:0000313" key="4">
    <source>
        <dbReference type="Proteomes" id="UP001138757"/>
    </source>
</evidence>
<dbReference type="AlphaFoldDB" id="A0A9X1D9P3"/>
<dbReference type="InterPro" id="IPR035093">
    <property type="entry name" value="RelE/ParE_toxin_dom_sf"/>
</dbReference>
<dbReference type="PANTHER" id="PTHR33755">
    <property type="entry name" value="TOXIN PARE1-RELATED"/>
    <property type="match status" value="1"/>
</dbReference>
<evidence type="ECO:0000256" key="2">
    <source>
        <dbReference type="ARBA" id="ARBA00022649"/>
    </source>
</evidence>
<dbReference type="Gene3D" id="3.30.2310.20">
    <property type="entry name" value="RelE-like"/>
    <property type="match status" value="1"/>
</dbReference>
<dbReference type="Pfam" id="PF05016">
    <property type="entry name" value="ParE_toxin"/>
    <property type="match status" value="1"/>
</dbReference>
<evidence type="ECO:0000256" key="1">
    <source>
        <dbReference type="ARBA" id="ARBA00006226"/>
    </source>
</evidence>
<evidence type="ECO:0000313" key="3">
    <source>
        <dbReference type="EMBL" id="MBT2185950.1"/>
    </source>
</evidence>